<dbReference type="Proteomes" id="UP000664658">
    <property type="component" value="Unassembled WGS sequence"/>
</dbReference>
<proteinExistence type="predicted"/>
<name>A0A8I1W408_PLESH</name>
<dbReference type="GeneID" id="69703931"/>
<protein>
    <submittedName>
        <fullName evidence="1">DUF4250 domain-containing protein</fullName>
    </submittedName>
</protein>
<organism evidence="1 2">
    <name type="scientific">Plesiomonas shigelloides</name>
    <name type="common">Aeromonas shigelloides</name>
    <dbReference type="NCBI Taxonomy" id="703"/>
    <lineage>
        <taxon>Bacteria</taxon>
        <taxon>Pseudomonadati</taxon>
        <taxon>Pseudomonadota</taxon>
        <taxon>Gammaproteobacteria</taxon>
        <taxon>Enterobacterales</taxon>
        <taxon>Enterobacteriaceae</taxon>
        <taxon>Plesiomonas</taxon>
    </lineage>
</organism>
<reference evidence="1" key="1">
    <citation type="submission" date="2021-03" db="EMBL/GenBank/DDBJ databases">
        <title>Plesiomonas shigelloides zfcc0051, isolated from zebrafish feces.</title>
        <authorList>
            <person name="Vanderhoek Z."/>
            <person name="Gaulke C."/>
        </authorList>
    </citation>
    <scope>NUCLEOTIDE SEQUENCE</scope>
    <source>
        <strain evidence="1">Zfcc0051</strain>
    </source>
</reference>
<evidence type="ECO:0000313" key="2">
    <source>
        <dbReference type="Proteomes" id="UP000664658"/>
    </source>
</evidence>
<dbReference type="EMBL" id="JAFNAA010000002">
    <property type="protein sequence ID" value="MBO1107103.1"/>
    <property type="molecule type" value="Genomic_DNA"/>
</dbReference>
<comment type="caution">
    <text evidence="1">The sequence shown here is derived from an EMBL/GenBank/DDBJ whole genome shotgun (WGS) entry which is preliminary data.</text>
</comment>
<accession>A0A8I1W408</accession>
<dbReference type="InterPro" id="IPR025346">
    <property type="entry name" value="DUF4250"/>
</dbReference>
<evidence type="ECO:0000313" key="1">
    <source>
        <dbReference type="EMBL" id="MBO1107103.1"/>
    </source>
</evidence>
<dbReference type="Pfam" id="PF14056">
    <property type="entry name" value="DUF4250"/>
    <property type="match status" value="1"/>
</dbReference>
<dbReference type="AlphaFoldDB" id="A0A8I1W408"/>
<dbReference type="RefSeq" id="WP_207541572.1">
    <property type="nucleotide sequence ID" value="NZ_CP027852.1"/>
</dbReference>
<sequence length="65" mass="7680">MMDLTRFAQMDSTMLMSIVNMKLRNEFDNLYELAQAYDIDAAALCEKLEHSGFHYHPEFNQFRSV</sequence>
<gene>
    <name evidence="1" type="ORF">J2R62_02505</name>
</gene>